<dbReference type="SUPFAM" id="SSF52172">
    <property type="entry name" value="CheY-like"/>
    <property type="match status" value="1"/>
</dbReference>
<dbReference type="InterPro" id="IPR007492">
    <property type="entry name" value="LytTR_DNA-bd_dom"/>
</dbReference>
<evidence type="ECO:0000256" key="5">
    <source>
        <dbReference type="ARBA" id="ARBA00024867"/>
    </source>
</evidence>
<gene>
    <name evidence="11" type="ORF">FC794_19130</name>
    <name evidence="12" type="ORF">FC964_15975</name>
    <name evidence="10" type="ORF">FCV25_13660</name>
</gene>
<dbReference type="InterPro" id="IPR011006">
    <property type="entry name" value="CheY-like_superfamily"/>
</dbReference>
<organism evidence="10 13">
    <name type="scientific">Clostridium botulinum</name>
    <dbReference type="NCBI Taxonomy" id="1491"/>
    <lineage>
        <taxon>Bacteria</taxon>
        <taxon>Bacillati</taxon>
        <taxon>Bacillota</taxon>
        <taxon>Clostridia</taxon>
        <taxon>Eubacteriales</taxon>
        <taxon>Clostridiaceae</taxon>
        <taxon>Clostridium</taxon>
    </lineage>
</organism>
<protein>
    <recommendedName>
        <fullName evidence="1">Stage 0 sporulation protein A homolog</fullName>
    </recommendedName>
</protein>
<proteinExistence type="predicted"/>
<evidence type="ECO:0000313" key="12">
    <source>
        <dbReference type="EMBL" id="NFI22831.1"/>
    </source>
</evidence>
<evidence type="ECO:0000256" key="1">
    <source>
        <dbReference type="ARBA" id="ARBA00018672"/>
    </source>
</evidence>
<dbReference type="PROSITE" id="PS50930">
    <property type="entry name" value="HTH_LYTTR"/>
    <property type="match status" value="1"/>
</dbReference>
<keyword evidence="2" id="KW-0963">Cytoplasm</keyword>
<evidence type="ECO:0000256" key="3">
    <source>
        <dbReference type="ARBA" id="ARBA00023012"/>
    </source>
</evidence>
<evidence type="ECO:0000256" key="4">
    <source>
        <dbReference type="ARBA" id="ARBA00023159"/>
    </source>
</evidence>
<dbReference type="InterPro" id="IPR046947">
    <property type="entry name" value="LytR-like"/>
</dbReference>
<evidence type="ECO:0000256" key="7">
    <source>
        <dbReference type="PROSITE-ProRule" id="PRU00169"/>
    </source>
</evidence>
<feature type="domain" description="Response regulatory" evidence="8">
    <location>
        <begin position="4"/>
        <end position="126"/>
    </location>
</feature>
<dbReference type="EMBL" id="SWRJ01000005">
    <property type="protein sequence ID" value="NFI22831.1"/>
    <property type="molecule type" value="Genomic_DNA"/>
</dbReference>
<evidence type="ECO:0000313" key="11">
    <source>
        <dbReference type="EMBL" id="NFG18833.1"/>
    </source>
</evidence>
<dbReference type="Proteomes" id="UP000478995">
    <property type="component" value="Unassembled WGS sequence"/>
</dbReference>
<evidence type="ECO:0000256" key="6">
    <source>
        <dbReference type="ARBA" id="ARBA00037164"/>
    </source>
</evidence>
<accession>A0A6B3Z797</accession>
<dbReference type="EMBL" id="SWND01000008">
    <property type="protein sequence ID" value="NFF02791.1"/>
    <property type="molecule type" value="Genomic_DNA"/>
</dbReference>
<dbReference type="SMART" id="SM00850">
    <property type="entry name" value="LytTR"/>
    <property type="match status" value="1"/>
</dbReference>
<comment type="function">
    <text evidence="5">May play the central regulatory role in sporulation. It may be an element of the effector pathway responsible for the activation of sporulation genes in response to nutritional stress. Spo0A may act in concert with spo0H (a sigma factor) to control the expression of some genes that are critical to the sporulation process.</text>
</comment>
<dbReference type="Proteomes" id="UP000482543">
    <property type="component" value="Unassembled WGS sequence"/>
</dbReference>
<dbReference type="RefSeq" id="WP_012704102.1">
    <property type="nucleotide sequence ID" value="NZ_CABMIC010000007.1"/>
</dbReference>
<evidence type="ECO:0000313" key="10">
    <source>
        <dbReference type="EMBL" id="NFF02791.1"/>
    </source>
</evidence>
<dbReference type="InterPro" id="IPR001789">
    <property type="entry name" value="Sig_transdc_resp-reg_receiver"/>
</dbReference>
<name>A0A6B3Z797_CLOBO</name>
<dbReference type="Proteomes" id="UP000472521">
    <property type="component" value="Unassembled WGS sequence"/>
</dbReference>
<dbReference type="Gene3D" id="2.40.50.1020">
    <property type="entry name" value="LytTr DNA-binding domain"/>
    <property type="match status" value="1"/>
</dbReference>
<dbReference type="Pfam" id="PF00072">
    <property type="entry name" value="Response_reg"/>
    <property type="match status" value="1"/>
</dbReference>
<dbReference type="Gene3D" id="3.40.50.2300">
    <property type="match status" value="1"/>
</dbReference>
<comment type="caution">
    <text evidence="10">The sequence shown here is derived from an EMBL/GenBank/DDBJ whole genome shotgun (WGS) entry which is preliminary data.</text>
</comment>
<reference evidence="13 14" key="1">
    <citation type="submission" date="2019-04" db="EMBL/GenBank/DDBJ databases">
        <title>Genome sequencing of Clostridium botulinum Groups I-IV and Clostridium butyricum.</title>
        <authorList>
            <person name="Brunt J."/>
            <person name="Van Vliet A.H.M."/>
            <person name="Stringer S.C."/>
            <person name="Carter A.T."/>
            <person name="Peck M.W."/>
        </authorList>
    </citation>
    <scope>NUCLEOTIDE SEQUENCE [LARGE SCALE GENOMIC DNA]</scope>
    <source>
        <strain evidence="12 15">IFR 15/034</strain>
        <strain evidence="11 14">IFR 18/037</strain>
        <strain evidence="10 13">IFR 18/054</strain>
    </source>
</reference>
<keyword evidence="4" id="KW-0010">Activator</keyword>
<evidence type="ECO:0000259" key="8">
    <source>
        <dbReference type="PROSITE" id="PS50110"/>
    </source>
</evidence>
<feature type="modified residue" description="4-aspartylphosphate" evidence="7">
    <location>
        <position position="63"/>
    </location>
</feature>
<dbReference type="Pfam" id="PF04397">
    <property type="entry name" value="LytTR"/>
    <property type="match status" value="1"/>
</dbReference>
<dbReference type="AlphaFoldDB" id="A0A6B3Z797"/>
<evidence type="ECO:0000313" key="13">
    <source>
        <dbReference type="Proteomes" id="UP000472521"/>
    </source>
</evidence>
<evidence type="ECO:0000313" key="14">
    <source>
        <dbReference type="Proteomes" id="UP000478995"/>
    </source>
</evidence>
<keyword evidence="3" id="KW-0902">Two-component regulatory system</keyword>
<feature type="domain" description="HTH LytTR-type" evidence="9">
    <location>
        <begin position="152"/>
        <end position="242"/>
    </location>
</feature>
<evidence type="ECO:0000256" key="2">
    <source>
        <dbReference type="ARBA" id="ARBA00022490"/>
    </source>
</evidence>
<comment type="function">
    <text evidence="6">Required for high-level post-exponential phase expression of a series of secreted proteins.</text>
</comment>
<dbReference type="PANTHER" id="PTHR37299">
    <property type="entry name" value="TRANSCRIPTIONAL REGULATOR-RELATED"/>
    <property type="match status" value="1"/>
</dbReference>
<dbReference type="GO" id="GO:0000156">
    <property type="term" value="F:phosphorelay response regulator activity"/>
    <property type="evidence" value="ECO:0007669"/>
    <property type="project" value="InterPro"/>
</dbReference>
<dbReference type="GO" id="GO:0003677">
    <property type="term" value="F:DNA binding"/>
    <property type="evidence" value="ECO:0007669"/>
    <property type="project" value="InterPro"/>
</dbReference>
<evidence type="ECO:0000259" key="9">
    <source>
        <dbReference type="PROSITE" id="PS50930"/>
    </source>
</evidence>
<dbReference type="PROSITE" id="PS50110">
    <property type="entry name" value="RESPONSE_REGULATORY"/>
    <property type="match status" value="1"/>
</dbReference>
<dbReference type="SMART" id="SM00448">
    <property type="entry name" value="REC"/>
    <property type="match status" value="1"/>
</dbReference>
<dbReference type="EMBL" id="SWOY01000018">
    <property type="protein sequence ID" value="NFG18833.1"/>
    <property type="molecule type" value="Genomic_DNA"/>
</dbReference>
<keyword evidence="7" id="KW-0597">Phosphoprotein</keyword>
<evidence type="ECO:0000313" key="15">
    <source>
        <dbReference type="Proteomes" id="UP000482543"/>
    </source>
</evidence>
<sequence length="246" mass="29447">MTYTIAICDDDPIQVKIIESYIHKYVNSSNSNEEDDYIIIAEDNCKRLLDKIKYHSVDIFFLDIQMNDMNGIDISIKIKKRYKDSIIVFITGFEKYALKAFEIRAFNYIMKPLTYDKFKTTFDEVCTAVKDIHYINNSEEEFMVNNKLGINKIKYRDIFYFEKNLRKIKIVCKNQNIEYYSSFRELKNNINMAFFTQCHQSFIVNNDKISSYEKQLIYIEELNFYIPVSRSYIEVVKNILTENLFK</sequence>
<dbReference type="PANTHER" id="PTHR37299:SF3">
    <property type="entry name" value="STAGE 0 SPORULATION PROTEIN A HOMOLOG"/>
    <property type="match status" value="1"/>
</dbReference>